<dbReference type="PANTHER" id="PTHR35910:SF6">
    <property type="entry name" value="2EXR DOMAIN-CONTAINING PROTEIN"/>
    <property type="match status" value="1"/>
</dbReference>
<dbReference type="InterPro" id="IPR045518">
    <property type="entry name" value="2EXR"/>
</dbReference>
<evidence type="ECO:0000313" key="2">
    <source>
        <dbReference type="EMBL" id="KAK3939847.1"/>
    </source>
</evidence>
<dbReference type="EMBL" id="MU853804">
    <property type="protein sequence ID" value="KAK3939847.1"/>
    <property type="molecule type" value="Genomic_DNA"/>
</dbReference>
<sequence>MTTFTLFPYLPTELRLDIWRRSCQPRVVEVRYDEEQDKCVTTTTPPAVLQVCRESRYECATRIYVRAFGTNTDSEGRIYFAPRLDILYISRCGAMGYGDVARDFGLHVKDTTQHVRRLAIDHVAPAVRRPWETYNKFCLMRNFAHLEETYLVVEKETPQKGATEIELLDPRTSDREAIRRLMEHVRDSFTYEVGPGLVSLDGWTYPNHSVRGTGRFEPPLFDSAAGISYSLIPKRKRRNHPYNTRHKTMYVACV</sequence>
<evidence type="ECO:0000313" key="3">
    <source>
        <dbReference type="Proteomes" id="UP001303473"/>
    </source>
</evidence>
<keyword evidence="3" id="KW-1185">Reference proteome</keyword>
<feature type="domain" description="2EXR" evidence="1">
    <location>
        <begin position="4"/>
        <end position="87"/>
    </location>
</feature>
<dbReference type="AlphaFoldDB" id="A0AAN6N606"/>
<dbReference type="Pfam" id="PF20150">
    <property type="entry name" value="2EXR"/>
    <property type="match status" value="1"/>
</dbReference>
<dbReference type="PANTHER" id="PTHR35910">
    <property type="entry name" value="2EXR DOMAIN-CONTAINING PROTEIN"/>
    <property type="match status" value="1"/>
</dbReference>
<accession>A0AAN6N606</accession>
<reference evidence="3" key="1">
    <citation type="journal article" date="2023" name="Mol. Phylogenet. Evol.">
        <title>Genome-scale phylogeny and comparative genomics of the fungal order Sordariales.</title>
        <authorList>
            <person name="Hensen N."/>
            <person name="Bonometti L."/>
            <person name="Westerberg I."/>
            <person name="Brannstrom I.O."/>
            <person name="Guillou S."/>
            <person name="Cros-Aarteil S."/>
            <person name="Calhoun S."/>
            <person name="Haridas S."/>
            <person name="Kuo A."/>
            <person name="Mondo S."/>
            <person name="Pangilinan J."/>
            <person name="Riley R."/>
            <person name="LaButti K."/>
            <person name="Andreopoulos B."/>
            <person name="Lipzen A."/>
            <person name="Chen C."/>
            <person name="Yan M."/>
            <person name="Daum C."/>
            <person name="Ng V."/>
            <person name="Clum A."/>
            <person name="Steindorff A."/>
            <person name="Ohm R.A."/>
            <person name="Martin F."/>
            <person name="Silar P."/>
            <person name="Natvig D.O."/>
            <person name="Lalanne C."/>
            <person name="Gautier V."/>
            <person name="Ament-Velasquez S.L."/>
            <person name="Kruys A."/>
            <person name="Hutchinson M.I."/>
            <person name="Powell A.J."/>
            <person name="Barry K."/>
            <person name="Miller A.N."/>
            <person name="Grigoriev I.V."/>
            <person name="Debuchy R."/>
            <person name="Gladieux P."/>
            <person name="Hiltunen Thoren M."/>
            <person name="Johannesson H."/>
        </authorList>
    </citation>
    <scope>NUCLEOTIDE SEQUENCE [LARGE SCALE GENOMIC DNA]</scope>
    <source>
        <strain evidence="3">CBS 340.73</strain>
    </source>
</reference>
<dbReference type="Proteomes" id="UP001303473">
    <property type="component" value="Unassembled WGS sequence"/>
</dbReference>
<protein>
    <recommendedName>
        <fullName evidence="1">2EXR domain-containing protein</fullName>
    </recommendedName>
</protein>
<gene>
    <name evidence="2" type="ORF">QBC46DRAFT_386758</name>
</gene>
<evidence type="ECO:0000259" key="1">
    <source>
        <dbReference type="Pfam" id="PF20150"/>
    </source>
</evidence>
<proteinExistence type="predicted"/>
<comment type="caution">
    <text evidence="2">The sequence shown here is derived from an EMBL/GenBank/DDBJ whole genome shotgun (WGS) entry which is preliminary data.</text>
</comment>
<name>A0AAN6N606_9PEZI</name>
<organism evidence="2 3">
    <name type="scientific">Diplogelasinospora grovesii</name>
    <dbReference type="NCBI Taxonomy" id="303347"/>
    <lineage>
        <taxon>Eukaryota</taxon>
        <taxon>Fungi</taxon>
        <taxon>Dikarya</taxon>
        <taxon>Ascomycota</taxon>
        <taxon>Pezizomycotina</taxon>
        <taxon>Sordariomycetes</taxon>
        <taxon>Sordariomycetidae</taxon>
        <taxon>Sordariales</taxon>
        <taxon>Diplogelasinosporaceae</taxon>
        <taxon>Diplogelasinospora</taxon>
    </lineage>
</organism>